<feature type="domain" description="Glycosyl hydrolase family 13 catalytic" evidence="2">
    <location>
        <begin position="11"/>
        <end position="657"/>
    </location>
</feature>
<dbReference type="Proteomes" id="UP001595773">
    <property type="component" value="Unassembled WGS sequence"/>
</dbReference>
<proteinExistence type="predicted"/>
<protein>
    <submittedName>
        <fullName evidence="3">Malto-oligosyltrehalose synthase</fullName>
        <ecNumber evidence="3">5.4.99.15</ecNumber>
    </submittedName>
</protein>
<dbReference type="Gene3D" id="3.30.1590.10">
    <property type="entry name" value="Maltooligosyl trehalose synthase, domain 2"/>
    <property type="match status" value="1"/>
</dbReference>
<dbReference type="CDD" id="cd11336">
    <property type="entry name" value="AmyAc_MTSase"/>
    <property type="match status" value="1"/>
</dbReference>
<organism evidence="3 4">
    <name type="scientific">Arthrobacter cryoconiti</name>
    <dbReference type="NCBI Taxonomy" id="748907"/>
    <lineage>
        <taxon>Bacteria</taxon>
        <taxon>Bacillati</taxon>
        <taxon>Actinomycetota</taxon>
        <taxon>Actinomycetes</taxon>
        <taxon>Micrococcales</taxon>
        <taxon>Micrococcaceae</taxon>
        <taxon>Arthrobacter</taxon>
    </lineage>
</organism>
<dbReference type="SUPFAM" id="SSF51445">
    <property type="entry name" value="(Trans)glycosidases"/>
    <property type="match status" value="1"/>
</dbReference>
<dbReference type="Gene3D" id="3.20.20.80">
    <property type="entry name" value="Glycosidases"/>
    <property type="match status" value="1"/>
</dbReference>
<dbReference type="RefSeq" id="WP_230067551.1">
    <property type="nucleotide sequence ID" value="NZ_BAABLL010000004.1"/>
</dbReference>
<evidence type="ECO:0000313" key="4">
    <source>
        <dbReference type="Proteomes" id="UP001595773"/>
    </source>
</evidence>
<keyword evidence="3" id="KW-0413">Isomerase</keyword>
<evidence type="ECO:0000313" key="3">
    <source>
        <dbReference type="EMBL" id="MFC4265662.1"/>
    </source>
</evidence>
<dbReference type="Pfam" id="PF00128">
    <property type="entry name" value="Alpha-amylase"/>
    <property type="match status" value="1"/>
</dbReference>
<sequence>MKTPASTYRLQLTPEFTLFDAAKTVPYLKALGADWVYLSPILTSEKGSTHGYDVTDPGSVDVERGGPDGLLALAHAAHCAGLGVLVDVVPNHMGVATPFQNHWWWSVLKEGRDSSWANAFDIDWAAGRGRVRIPLLADDFSAEDLEIKAGELCYFEHRFPLATGTFSPGDTAAEVHARQNYELIDWRRADTDLNYRRFFAVSTLAGVRVEKPAVFDQTHTEILRWFREGLVDGLRIDHPDGLADPEGYLHQLRHAIGGKYVLVEKILEPGESLPPGFDCEGTTGYDALADVDRVFIDDAGEPGLDSIDAFWRGGRSPDYEQMMHRTKRRITDGILHAEMLRMARLVPASAAHGVEHVADALSEITTAFPVYRTYLPVGAEILRAACALASQRRPELAETVEMLLPLLLDAGPGDHAELGRRFQQTSGMVMAKGVEDTAFFRHTRLGTLTEVGADPTEFSITSAQFHERMLTRLQEFPLSMTTLSTHDTKRSEDTRARISALAELPQVWGDFLEGAQELTRLPDGPLANLLWQGIAGVWPAERERLHSFAQKAAREAGTWTSWADPNENYEKQLARVVDSAFDNPQVHSNLQELVELLDPLGAANSLSAKLVQLTMPGVPDVYQGTEFWDRSLTDPDNRRPVDFTKRQAQLKRLDAGELPAAYLLEETKLLVTSRALRLRRDRPELFHGYTPMYAEGAAAEHLLAFSRADMSTNSDSDSSINSSNDSRSDGALTLATRLPHGLERKGGWKTTTLELAVDMSDELTGRHFPRGNARVGEILRSYPVALLVPASPAQSSAQSSSHAPTPSPDA</sequence>
<keyword evidence="4" id="KW-1185">Reference proteome</keyword>
<dbReference type="EC" id="5.4.99.15" evidence="3"/>
<dbReference type="EMBL" id="JBHSCQ010000010">
    <property type="protein sequence ID" value="MFC4265662.1"/>
    <property type="molecule type" value="Genomic_DNA"/>
</dbReference>
<dbReference type="PANTHER" id="PTHR10357">
    <property type="entry name" value="ALPHA-AMYLASE FAMILY MEMBER"/>
    <property type="match status" value="1"/>
</dbReference>
<comment type="caution">
    <text evidence="3">The sequence shown here is derived from an EMBL/GenBank/DDBJ whole genome shotgun (WGS) entry which is preliminary data.</text>
</comment>
<dbReference type="Gene3D" id="1.10.10.470">
    <property type="entry name" value="Maltooligosyl trehalose synthase, domain 4"/>
    <property type="match status" value="1"/>
</dbReference>
<dbReference type="NCBIfam" id="TIGR02401">
    <property type="entry name" value="trehalose_TreY"/>
    <property type="match status" value="1"/>
</dbReference>
<evidence type="ECO:0000256" key="1">
    <source>
        <dbReference type="SAM" id="MobiDB-lite"/>
    </source>
</evidence>
<feature type="compositionally biased region" description="Low complexity" evidence="1">
    <location>
        <begin position="710"/>
        <end position="725"/>
    </location>
</feature>
<evidence type="ECO:0000259" key="2">
    <source>
        <dbReference type="SMART" id="SM00642"/>
    </source>
</evidence>
<reference evidence="4" key="1">
    <citation type="journal article" date="2019" name="Int. J. Syst. Evol. Microbiol.">
        <title>The Global Catalogue of Microorganisms (GCM) 10K type strain sequencing project: providing services to taxonomists for standard genome sequencing and annotation.</title>
        <authorList>
            <consortium name="The Broad Institute Genomics Platform"/>
            <consortium name="The Broad Institute Genome Sequencing Center for Infectious Disease"/>
            <person name="Wu L."/>
            <person name="Ma J."/>
        </authorList>
    </citation>
    <scope>NUCLEOTIDE SEQUENCE [LARGE SCALE GENOMIC DNA]</scope>
    <source>
        <strain evidence="4">CGMCC 1.10698</strain>
    </source>
</reference>
<dbReference type="InterPro" id="IPR006047">
    <property type="entry name" value="GH13_cat_dom"/>
</dbReference>
<dbReference type="PANTHER" id="PTHR10357:SF216">
    <property type="entry name" value="MALTOOLIGOSYL TREHALOSE SYNTHASE-RELATED"/>
    <property type="match status" value="1"/>
</dbReference>
<dbReference type="GO" id="GO:0047470">
    <property type="term" value="F:(1,4)-alpha-D-glucan 1-alpha-D-glucosylmutase activity"/>
    <property type="evidence" value="ECO:0007669"/>
    <property type="project" value="UniProtKB-EC"/>
</dbReference>
<gene>
    <name evidence="3" type="primary">treY</name>
    <name evidence="3" type="ORF">ACFOW9_08610</name>
</gene>
<dbReference type="Gene3D" id="1.10.150.200">
    <property type="entry name" value="Maltooligosyl trehalose synthase, domain 3"/>
    <property type="match status" value="1"/>
</dbReference>
<feature type="region of interest" description="Disordered" evidence="1">
    <location>
        <begin position="710"/>
        <end position="730"/>
    </location>
</feature>
<feature type="region of interest" description="Disordered" evidence="1">
    <location>
        <begin position="790"/>
        <end position="810"/>
    </location>
</feature>
<name>A0ABV8QZQ4_9MICC</name>
<dbReference type="InterPro" id="IPR013797">
    <property type="entry name" value="Maltooligo_trehalose_synth_4"/>
</dbReference>
<feature type="compositionally biased region" description="Low complexity" evidence="1">
    <location>
        <begin position="790"/>
        <end position="804"/>
    </location>
</feature>
<dbReference type="InterPro" id="IPR012767">
    <property type="entry name" value="Trehalose_TreY"/>
</dbReference>
<accession>A0ABV8QZQ4</accession>
<dbReference type="InterPro" id="IPR017853">
    <property type="entry name" value="GH"/>
</dbReference>
<dbReference type="SMART" id="SM00642">
    <property type="entry name" value="Aamy"/>
    <property type="match status" value="1"/>
</dbReference>